<dbReference type="Proteomes" id="UP001529510">
    <property type="component" value="Unassembled WGS sequence"/>
</dbReference>
<gene>
    <name evidence="7" type="ORF">M9458_046424</name>
</gene>
<evidence type="ECO:0000313" key="8">
    <source>
        <dbReference type="Proteomes" id="UP001529510"/>
    </source>
</evidence>
<dbReference type="PANTHER" id="PTHR24061:SF3">
    <property type="entry name" value="TASTE RECEPTOR TYPE 1 MEMBER 1"/>
    <property type="match status" value="1"/>
</dbReference>
<organism evidence="7 8">
    <name type="scientific">Cirrhinus mrigala</name>
    <name type="common">Mrigala</name>
    <dbReference type="NCBI Taxonomy" id="683832"/>
    <lineage>
        <taxon>Eukaryota</taxon>
        <taxon>Metazoa</taxon>
        <taxon>Chordata</taxon>
        <taxon>Craniata</taxon>
        <taxon>Vertebrata</taxon>
        <taxon>Euteleostomi</taxon>
        <taxon>Actinopterygii</taxon>
        <taxon>Neopterygii</taxon>
        <taxon>Teleostei</taxon>
        <taxon>Ostariophysi</taxon>
        <taxon>Cypriniformes</taxon>
        <taxon>Cyprinidae</taxon>
        <taxon>Labeoninae</taxon>
        <taxon>Labeonini</taxon>
        <taxon>Cirrhinus</taxon>
    </lineage>
</organism>
<feature type="non-terminal residue" evidence="7">
    <location>
        <position position="1"/>
    </location>
</feature>
<keyword evidence="3 5" id="KW-1133">Transmembrane helix</keyword>
<comment type="caution">
    <text evidence="7">The sequence shown here is derived from an EMBL/GenBank/DDBJ whole genome shotgun (WGS) entry which is preliminary data.</text>
</comment>
<dbReference type="InterPro" id="IPR017978">
    <property type="entry name" value="GPCR_3_C"/>
</dbReference>
<evidence type="ECO:0000313" key="7">
    <source>
        <dbReference type="EMBL" id="KAL0158348.1"/>
    </source>
</evidence>
<dbReference type="GO" id="GO:0016020">
    <property type="term" value="C:membrane"/>
    <property type="evidence" value="ECO:0007669"/>
    <property type="project" value="UniProtKB-SubCell"/>
</dbReference>
<proteinExistence type="predicted"/>
<evidence type="ECO:0000256" key="1">
    <source>
        <dbReference type="ARBA" id="ARBA00004141"/>
    </source>
</evidence>
<feature type="domain" description="G-protein coupled receptors family 3 profile" evidence="6">
    <location>
        <begin position="19"/>
        <end position="105"/>
    </location>
</feature>
<sequence length="105" mass="11688">YWSESESETCKRRAELYLPWGAPLTTALLIYLGFTLFLTLGTAVIFLFNLSTPVVKSAGGKTCLLMLATLCHFNRPSQIGCLLKQPLFIISFTMCLACVTVRSFQ</sequence>
<dbReference type="Pfam" id="PF00003">
    <property type="entry name" value="7tm_3"/>
    <property type="match status" value="1"/>
</dbReference>
<keyword evidence="8" id="KW-1185">Reference proteome</keyword>
<evidence type="ECO:0000259" key="6">
    <source>
        <dbReference type="Pfam" id="PF00003"/>
    </source>
</evidence>
<name>A0ABD0N8C8_CIRMR</name>
<keyword evidence="2 5" id="KW-0812">Transmembrane</keyword>
<feature type="non-terminal residue" evidence="7">
    <location>
        <position position="105"/>
    </location>
</feature>
<dbReference type="InterPro" id="IPR000068">
    <property type="entry name" value="GPCR_3_Ca_sens_rcpt-rel"/>
</dbReference>
<dbReference type="AlphaFoldDB" id="A0ABD0N8C8"/>
<dbReference type="EMBL" id="JAMKFB020000023">
    <property type="protein sequence ID" value="KAL0158348.1"/>
    <property type="molecule type" value="Genomic_DNA"/>
</dbReference>
<dbReference type="PANTHER" id="PTHR24061">
    <property type="entry name" value="CALCIUM-SENSING RECEPTOR-RELATED"/>
    <property type="match status" value="1"/>
</dbReference>
<evidence type="ECO:0000256" key="3">
    <source>
        <dbReference type="ARBA" id="ARBA00022989"/>
    </source>
</evidence>
<feature type="transmembrane region" description="Helical" evidence="5">
    <location>
        <begin position="21"/>
        <end position="48"/>
    </location>
</feature>
<accession>A0ABD0N8C8</accession>
<reference evidence="7 8" key="1">
    <citation type="submission" date="2024-05" db="EMBL/GenBank/DDBJ databases">
        <title>Genome sequencing and assembly of Indian major carp, Cirrhinus mrigala (Hamilton, 1822).</title>
        <authorList>
            <person name="Mohindra V."/>
            <person name="Chowdhury L.M."/>
            <person name="Lal K."/>
            <person name="Jena J.K."/>
        </authorList>
    </citation>
    <scope>NUCLEOTIDE SEQUENCE [LARGE SCALE GENOMIC DNA]</scope>
    <source>
        <strain evidence="7">CM1030</strain>
        <tissue evidence="7">Blood</tissue>
    </source>
</reference>
<evidence type="ECO:0000256" key="4">
    <source>
        <dbReference type="ARBA" id="ARBA00023136"/>
    </source>
</evidence>
<keyword evidence="4 5" id="KW-0472">Membrane</keyword>
<comment type="subcellular location">
    <subcellularLocation>
        <location evidence="1">Membrane</location>
        <topology evidence="1">Multi-pass membrane protein</topology>
    </subcellularLocation>
</comment>
<evidence type="ECO:0000256" key="2">
    <source>
        <dbReference type="ARBA" id="ARBA00022692"/>
    </source>
</evidence>
<evidence type="ECO:0000256" key="5">
    <source>
        <dbReference type="SAM" id="Phobius"/>
    </source>
</evidence>
<protein>
    <recommendedName>
        <fullName evidence="6">G-protein coupled receptors family 3 profile domain-containing protein</fullName>
    </recommendedName>
</protein>